<dbReference type="OrthoDB" id="2967263at2759"/>
<dbReference type="CDD" id="cd08761">
    <property type="entry name" value="Cyt_b561_CYB561D2_like"/>
    <property type="match status" value="1"/>
</dbReference>
<keyword evidence="4" id="KW-0349">Heme</keyword>
<dbReference type="Gene3D" id="1.20.120.1770">
    <property type="match status" value="1"/>
</dbReference>
<evidence type="ECO:0000256" key="3">
    <source>
        <dbReference type="ARBA" id="ARBA00022448"/>
    </source>
</evidence>
<dbReference type="InterPro" id="IPR006593">
    <property type="entry name" value="Cyt_b561/ferric_Rdtase_TM"/>
</dbReference>
<dbReference type="PANTHER" id="PTHR15422">
    <property type="entry name" value="OS05G0565100 PROTEIN"/>
    <property type="match status" value="1"/>
</dbReference>
<feature type="domain" description="Cytochrome b561" evidence="13">
    <location>
        <begin position="343"/>
        <end position="541"/>
    </location>
</feature>
<evidence type="ECO:0000256" key="11">
    <source>
        <dbReference type="SAM" id="MobiDB-lite"/>
    </source>
</evidence>
<keyword evidence="7" id="KW-0249">Electron transport</keyword>
<gene>
    <name evidence="14" type="ORF">CBER1_03287</name>
</gene>
<evidence type="ECO:0000256" key="1">
    <source>
        <dbReference type="ARBA" id="ARBA00001970"/>
    </source>
</evidence>
<organism evidence="14 15">
    <name type="scientific">Cercospora berteroae</name>
    <dbReference type="NCBI Taxonomy" id="357750"/>
    <lineage>
        <taxon>Eukaryota</taxon>
        <taxon>Fungi</taxon>
        <taxon>Dikarya</taxon>
        <taxon>Ascomycota</taxon>
        <taxon>Pezizomycotina</taxon>
        <taxon>Dothideomycetes</taxon>
        <taxon>Dothideomycetidae</taxon>
        <taxon>Mycosphaerellales</taxon>
        <taxon>Mycosphaerellaceae</taxon>
        <taxon>Cercospora</taxon>
    </lineage>
</organism>
<comment type="subcellular location">
    <subcellularLocation>
        <location evidence="2">Membrane</location>
        <topology evidence="2">Multi-pass membrane protein</topology>
    </subcellularLocation>
</comment>
<keyword evidence="8 12" id="KW-1133">Transmembrane helix</keyword>
<evidence type="ECO:0000256" key="4">
    <source>
        <dbReference type="ARBA" id="ARBA00022617"/>
    </source>
</evidence>
<comment type="cofactor">
    <cofactor evidence="1">
        <name>heme b</name>
        <dbReference type="ChEBI" id="CHEBI:60344"/>
    </cofactor>
</comment>
<evidence type="ECO:0000256" key="5">
    <source>
        <dbReference type="ARBA" id="ARBA00022692"/>
    </source>
</evidence>
<dbReference type="InterPro" id="IPR045150">
    <property type="entry name" value="CYB561D1/2"/>
</dbReference>
<evidence type="ECO:0000313" key="14">
    <source>
        <dbReference type="EMBL" id="PPJ53821.1"/>
    </source>
</evidence>
<comment type="caution">
    <text evidence="14">The sequence shown here is derived from an EMBL/GenBank/DDBJ whole genome shotgun (WGS) entry which is preliminary data.</text>
</comment>
<evidence type="ECO:0000256" key="6">
    <source>
        <dbReference type="ARBA" id="ARBA00022723"/>
    </source>
</evidence>
<keyword evidence="9" id="KW-0408">Iron</keyword>
<feature type="region of interest" description="Disordered" evidence="11">
    <location>
        <begin position="300"/>
        <end position="332"/>
    </location>
</feature>
<evidence type="ECO:0000256" key="7">
    <source>
        <dbReference type="ARBA" id="ARBA00022982"/>
    </source>
</evidence>
<keyword evidence="6" id="KW-0479">Metal-binding</keyword>
<dbReference type="AlphaFoldDB" id="A0A2S6C278"/>
<keyword evidence="3" id="KW-0813">Transport</keyword>
<dbReference type="SMART" id="SM00665">
    <property type="entry name" value="B561"/>
    <property type="match status" value="1"/>
</dbReference>
<accession>A0A2S6C278</accession>
<dbReference type="PROSITE" id="PS50939">
    <property type="entry name" value="CYTOCHROME_B561"/>
    <property type="match status" value="1"/>
</dbReference>
<evidence type="ECO:0000256" key="10">
    <source>
        <dbReference type="ARBA" id="ARBA00023136"/>
    </source>
</evidence>
<sequence length="549" mass="61056">MAAYYTFEDLSGGTAGDKKTDNPYHDLIESCSNDRAQIQKRYENHRVNRNGQQKDKLLAADFPGVTIDEILAKLDNPEQNPSYEDPRHCLVFWARPTEHVKTMVAEIQQALKKVAPSLWLMPQTNLHMTALEVTHSLTEPEIEALVAQIRPHAESITDFTYDHRCRLVKPMVSFDAQALALSWLPASNEPAQGDRAVESDDYTYHHLRRDLFSLVSGTGVKVASRYVIPSAHLTIGRFITKSDFETQDGSVDKRKFAQLVEEIEKINGWLKEKYWPEEGQDAKAGSEWVVGEGIGLDFRKENTKPRRKERSNMAARRDGTAEEEPLLGERGDASLPEGKPLYYNFVLGTAVAAQAGAWIITAIVWGAVLSNDLILFSAHPLLNSAAFLFLIQGILVLQPTHTAQQKKQGTYTHAALNDVGILAAIAGLVVIEYNKFDHNGTHFESPHAILGLVTYILVALQALVGFTQYFTPGLYGSVDNARSLYKYHRVGGYITTVFMLATICAATYTTFNVNVLQIQLWAVVVASILVVLGIASRIRLAKFGWLAGK</sequence>
<evidence type="ECO:0000256" key="8">
    <source>
        <dbReference type="ARBA" id="ARBA00022989"/>
    </source>
</evidence>
<evidence type="ECO:0000256" key="12">
    <source>
        <dbReference type="SAM" id="Phobius"/>
    </source>
</evidence>
<keyword evidence="5 12" id="KW-0812">Transmembrane</keyword>
<feature type="transmembrane region" description="Helical" evidence="12">
    <location>
        <begin position="520"/>
        <end position="540"/>
    </location>
</feature>
<protein>
    <recommendedName>
        <fullName evidence="13">Cytochrome b561 domain-containing protein</fullName>
    </recommendedName>
</protein>
<evidence type="ECO:0000256" key="9">
    <source>
        <dbReference type="ARBA" id="ARBA00023004"/>
    </source>
</evidence>
<evidence type="ECO:0000259" key="13">
    <source>
        <dbReference type="PROSITE" id="PS50939"/>
    </source>
</evidence>
<reference evidence="15" key="1">
    <citation type="journal article" date="2017" name="bioRxiv">
        <title>Conservation of a gene cluster reveals novel cercosporin biosynthetic mechanisms and extends production to the genus Colletotrichum.</title>
        <authorList>
            <person name="de Jonge R."/>
            <person name="Ebert M.K."/>
            <person name="Huitt-Roehl C.R."/>
            <person name="Pal P."/>
            <person name="Suttle J.C."/>
            <person name="Spanner R.E."/>
            <person name="Neubauer J.D."/>
            <person name="Jurick W.M.II."/>
            <person name="Stott K.A."/>
            <person name="Secor G.A."/>
            <person name="Thomma B.P.H.J."/>
            <person name="Van de Peer Y."/>
            <person name="Townsend C.A."/>
            <person name="Bolton M.D."/>
        </authorList>
    </citation>
    <scope>NUCLEOTIDE SEQUENCE [LARGE SCALE GENOMIC DNA]</scope>
    <source>
        <strain evidence="15">CBS538.71</strain>
    </source>
</reference>
<dbReference type="GO" id="GO:0016020">
    <property type="term" value="C:membrane"/>
    <property type="evidence" value="ECO:0007669"/>
    <property type="project" value="UniProtKB-SubCell"/>
</dbReference>
<evidence type="ECO:0000313" key="15">
    <source>
        <dbReference type="Proteomes" id="UP000237631"/>
    </source>
</evidence>
<keyword evidence="15" id="KW-1185">Reference proteome</keyword>
<feature type="transmembrane region" description="Helical" evidence="12">
    <location>
        <begin position="341"/>
        <end position="368"/>
    </location>
</feature>
<feature type="transmembrane region" description="Helical" evidence="12">
    <location>
        <begin position="409"/>
        <end position="429"/>
    </location>
</feature>
<feature type="transmembrane region" description="Helical" evidence="12">
    <location>
        <begin position="449"/>
        <end position="470"/>
    </location>
</feature>
<dbReference type="PANTHER" id="PTHR15422:SF45">
    <property type="entry name" value="CYTOCHROME B561 DOMAIN-CONTAINING PROTEIN"/>
    <property type="match status" value="1"/>
</dbReference>
<dbReference type="InterPro" id="IPR009097">
    <property type="entry name" value="Cyclic_Pdiesterase"/>
</dbReference>
<dbReference type="GO" id="GO:0140575">
    <property type="term" value="F:transmembrane monodehydroascorbate reductase activity"/>
    <property type="evidence" value="ECO:0007669"/>
    <property type="project" value="InterPro"/>
</dbReference>
<evidence type="ECO:0000256" key="2">
    <source>
        <dbReference type="ARBA" id="ARBA00004141"/>
    </source>
</evidence>
<feature type="transmembrane region" description="Helical" evidence="12">
    <location>
        <begin position="490"/>
        <end position="508"/>
    </location>
</feature>
<dbReference type="GO" id="GO:0046872">
    <property type="term" value="F:metal ion binding"/>
    <property type="evidence" value="ECO:0007669"/>
    <property type="project" value="UniProtKB-KW"/>
</dbReference>
<feature type="transmembrane region" description="Helical" evidence="12">
    <location>
        <begin position="374"/>
        <end position="397"/>
    </location>
</feature>
<dbReference type="Proteomes" id="UP000237631">
    <property type="component" value="Unassembled WGS sequence"/>
</dbReference>
<name>A0A2S6C278_9PEZI</name>
<dbReference type="SUPFAM" id="SSF55144">
    <property type="entry name" value="LigT-like"/>
    <property type="match status" value="1"/>
</dbReference>
<dbReference type="Gene3D" id="3.90.1140.10">
    <property type="entry name" value="Cyclic phosphodiesterase"/>
    <property type="match status" value="1"/>
</dbReference>
<dbReference type="Pfam" id="PF03188">
    <property type="entry name" value="Cytochrom_B561"/>
    <property type="match status" value="1"/>
</dbReference>
<dbReference type="EMBL" id="PNEN01000575">
    <property type="protein sequence ID" value="PPJ53821.1"/>
    <property type="molecule type" value="Genomic_DNA"/>
</dbReference>
<keyword evidence="10 12" id="KW-0472">Membrane</keyword>
<proteinExistence type="predicted"/>